<accession>A0A9Q0IKR3</accession>
<evidence type="ECO:0000313" key="1">
    <source>
        <dbReference type="EMBL" id="KAJ3601558.1"/>
    </source>
</evidence>
<dbReference type="Proteomes" id="UP001148018">
    <property type="component" value="Unassembled WGS sequence"/>
</dbReference>
<name>A0A9Q0IKR3_9TELE</name>
<protein>
    <submittedName>
        <fullName evidence="1">Uncharacterized protein</fullName>
    </submittedName>
</protein>
<reference evidence="1" key="1">
    <citation type="submission" date="2022-07" db="EMBL/GenBank/DDBJ databases">
        <title>Chromosome-level genome of Muraenolepis orangiensis.</title>
        <authorList>
            <person name="Kim J."/>
        </authorList>
    </citation>
    <scope>NUCLEOTIDE SEQUENCE</scope>
    <source>
        <strain evidence="1">KU_S4_2022</strain>
        <tissue evidence="1">Muscle</tissue>
    </source>
</reference>
<keyword evidence="2" id="KW-1185">Reference proteome</keyword>
<dbReference type="EMBL" id="JANIIK010000047">
    <property type="protein sequence ID" value="KAJ3601558.1"/>
    <property type="molecule type" value="Genomic_DNA"/>
</dbReference>
<gene>
    <name evidence="1" type="ORF">NHX12_032526</name>
</gene>
<dbReference type="AlphaFoldDB" id="A0A9Q0IKR3"/>
<organism evidence="1 2">
    <name type="scientific">Muraenolepis orangiensis</name>
    <name type="common">Patagonian moray cod</name>
    <dbReference type="NCBI Taxonomy" id="630683"/>
    <lineage>
        <taxon>Eukaryota</taxon>
        <taxon>Metazoa</taxon>
        <taxon>Chordata</taxon>
        <taxon>Craniata</taxon>
        <taxon>Vertebrata</taxon>
        <taxon>Euteleostomi</taxon>
        <taxon>Actinopterygii</taxon>
        <taxon>Neopterygii</taxon>
        <taxon>Teleostei</taxon>
        <taxon>Neoteleostei</taxon>
        <taxon>Acanthomorphata</taxon>
        <taxon>Zeiogadaria</taxon>
        <taxon>Gadariae</taxon>
        <taxon>Gadiformes</taxon>
        <taxon>Muraenolepidoidei</taxon>
        <taxon>Muraenolepididae</taxon>
        <taxon>Muraenolepis</taxon>
    </lineage>
</organism>
<proteinExistence type="predicted"/>
<evidence type="ECO:0000313" key="2">
    <source>
        <dbReference type="Proteomes" id="UP001148018"/>
    </source>
</evidence>
<comment type="caution">
    <text evidence="1">The sequence shown here is derived from an EMBL/GenBank/DDBJ whole genome shotgun (WGS) entry which is preliminary data.</text>
</comment>
<sequence length="177" mass="19489">MNIIQDKLGNEFLRSNGGMDSGFGSGMIMFSHLPPVTSFTRLAAQSVMQDLPPQEMIFKKERDSPGGEALGGGSLVCGQAGDYVHTMGIKQEKLTEHDYRLPLYPGSSGRSSELLEVSLGNHHHPHNNHHHHQSLMVQDLSMANQLAHGSDPPFVILTAAQSVRKGGHWEERSKVKW</sequence>
<dbReference type="OrthoDB" id="9899552at2759"/>